<organism evidence="1">
    <name type="scientific">marine metagenome</name>
    <dbReference type="NCBI Taxonomy" id="408172"/>
    <lineage>
        <taxon>unclassified sequences</taxon>
        <taxon>metagenomes</taxon>
        <taxon>ecological metagenomes</taxon>
    </lineage>
</organism>
<gene>
    <name evidence="1" type="ORF">METZ01_LOCUS404598</name>
</gene>
<name>A0A382VZ66_9ZZZZ</name>
<evidence type="ECO:0000313" key="1">
    <source>
        <dbReference type="EMBL" id="SVD51744.1"/>
    </source>
</evidence>
<proteinExistence type="predicted"/>
<sequence>MVTLKYIFYLPLNKTKFFFNYSGKKFLEF</sequence>
<feature type="non-terminal residue" evidence="1">
    <location>
        <position position="29"/>
    </location>
</feature>
<reference evidence="1" key="1">
    <citation type="submission" date="2018-05" db="EMBL/GenBank/DDBJ databases">
        <authorList>
            <person name="Lanie J.A."/>
            <person name="Ng W.-L."/>
            <person name="Kazmierczak K.M."/>
            <person name="Andrzejewski T.M."/>
            <person name="Davidsen T.M."/>
            <person name="Wayne K.J."/>
            <person name="Tettelin H."/>
            <person name="Glass J.I."/>
            <person name="Rusch D."/>
            <person name="Podicherti R."/>
            <person name="Tsui H.-C.T."/>
            <person name="Winkler M.E."/>
        </authorList>
    </citation>
    <scope>NUCLEOTIDE SEQUENCE</scope>
</reference>
<dbReference type="AlphaFoldDB" id="A0A382VZ66"/>
<accession>A0A382VZ66</accession>
<protein>
    <submittedName>
        <fullName evidence="1">Uncharacterized protein</fullName>
    </submittedName>
</protein>
<dbReference type="EMBL" id="UINC01155724">
    <property type="protein sequence ID" value="SVD51744.1"/>
    <property type="molecule type" value="Genomic_DNA"/>
</dbReference>